<sequence length="78" mass="9225">MDEVNNNSKIIIITRKNNKKSILMPMEKYNGIMEEQRRLKNIEYLRDLDESIQQIENGKVVPKTLEELQKLAACFENE</sequence>
<evidence type="ECO:0000313" key="2">
    <source>
        <dbReference type="EMBL" id="MDV0446033.1"/>
    </source>
</evidence>
<keyword evidence="3" id="KW-1185">Reference proteome</keyword>
<dbReference type="Proteomes" id="UP001272052">
    <property type="component" value="Unassembled WGS sequence"/>
</dbReference>
<dbReference type="EMBL" id="JAWDKC010000030">
    <property type="protein sequence ID" value="MDV0446033.1"/>
    <property type="molecule type" value="Genomic_DNA"/>
</dbReference>
<proteinExistence type="inferred from homology"/>
<protein>
    <recommendedName>
        <fullName evidence="4">Antitoxin</fullName>
    </recommendedName>
</protein>
<dbReference type="InterPro" id="IPR036165">
    <property type="entry name" value="YefM-like_sf"/>
</dbReference>
<dbReference type="Pfam" id="PF02604">
    <property type="entry name" value="PhdYeFM_antitox"/>
    <property type="match status" value="1"/>
</dbReference>
<organism evidence="2 3">
    <name type="scientific">Methanimicrococcus hacksteinii</name>
    <dbReference type="NCBI Taxonomy" id="3028293"/>
    <lineage>
        <taxon>Archaea</taxon>
        <taxon>Methanobacteriati</taxon>
        <taxon>Methanobacteriota</taxon>
        <taxon>Stenosarchaea group</taxon>
        <taxon>Methanomicrobia</taxon>
        <taxon>Methanosarcinales</taxon>
        <taxon>Methanosarcinaceae</taxon>
        <taxon>Methanimicrococcus</taxon>
    </lineage>
</organism>
<accession>A0ABU3VRK9</accession>
<name>A0ABU3VRK9_9EURY</name>
<evidence type="ECO:0000256" key="1">
    <source>
        <dbReference type="ARBA" id="ARBA00009981"/>
    </source>
</evidence>
<evidence type="ECO:0000313" key="3">
    <source>
        <dbReference type="Proteomes" id="UP001272052"/>
    </source>
</evidence>
<evidence type="ECO:0008006" key="4">
    <source>
        <dbReference type="Google" id="ProtNLM"/>
    </source>
</evidence>
<dbReference type="Gene3D" id="3.40.1620.10">
    <property type="entry name" value="YefM-like domain"/>
    <property type="match status" value="1"/>
</dbReference>
<dbReference type="SUPFAM" id="SSF143120">
    <property type="entry name" value="YefM-like"/>
    <property type="match status" value="1"/>
</dbReference>
<dbReference type="InterPro" id="IPR006442">
    <property type="entry name" value="Antitoxin_Phd/YefM"/>
</dbReference>
<reference evidence="2 3" key="1">
    <citation type="submission" date="2023-06" db="EMBL/GenBank/DDBJ databases">
        <title>Genome sequence of Methanimicrococcus sp. At1.</title>
        <authorList>
            <person name="Protasov E."/>
            <person name="Platt K."/>
            <person name="Poehlein A."/>
            <person name="Daniel R."/>
            <person name="Brune A."/>
        </authorList>
    </citation>
    <scope>NUCLEOTIDE SEQUENCE [LARGE SCALE GENOMIC DNA]</scope>
    <source>
        <strain evidence="2 3">At1</strain>
    </source>
</reference>
<comment type="similarity">
    <text evidence="1">Belongs to the phD/YefM antitoxin family.</text>
</comment>
<comment type="caution">
    <text evidence="2">The sequence shown here is derived from an EMBL/GenBank/DDBJ whole genome shotgun (WGS) entry which is preliminary data.</text>
</comment>
<gene>
    <name evidence="2" type="ORF">MmiAt1_16430</name>
</gene>